<feature type="transmembrane region" description="Helical" evidence="1">
    <location>
        <begin position="12"/>
        <end position="33"/>
    </location>
</feature>
<dbReference type="Gene3D" id="1.20.144.10">
    <property type="entry name" value="Phosphatidic acid phosphatase type 2/haloperoxidase"/>
    <property type="match status" value="1"/>
</dbReference>
<evidence type="ECO:0000256" key="1">
    <source>
        <dbReference type="SAM" id="Phobius"/>
    </source>
</evidence>
<feature type="transmembrane region" description="Helical" evidence="1">
    <location>
        <begin position="187"/>
        <end position="208"/>
    </location>
</feature>
<keyword evidence="1" id="KW-0812">Transmembrane</keyword>
<reference evidence="3 4" key="1">
    <citation type="journal article" date="2010" name="Nature">
        <title>Metabolic streamlining in an open-ocean nitrogen-fixing cyanobacterium.</title>
        <authorList>
            <person name="Tripp H.J."/>
            <person name="Bench S.R."/>
            <person name="Turk K.A."/>
            <person name="Foster R.A."/>
            <person name="Desany B.A."/>
            <person name="Niazi F."/>
            <person name="Affourtit J.P."/>
            <person name="Zehr J.P."/>
        </authorList>
    </citation>
    <scope>NUCLEOTIDE SEQUENCE [LARGE SCALE GENOMIC DNA]</scope>
    <source>
        <strain evidence="4">ALOHA</strain>
    </source>
</reference>
<dbReference type="CDD" id="cd03392">
    <property type="entry name" value="PAP2_like_2"/>
    <property type="match status" value="1"/>
</dbReference>
<dbReference type="EMBL" id="CP001842">
    <property type="protein sequence ID" value="ADB95324.1"/>
    <property type="molecule type" value="Genomic_DNA"/>
</dbReference>
<protein>
    <submittedName>
        <fullName evidence="3">PAP2 superfamily protein</fullName>
    </submittedName>
</protein>
<dbReference type="KEGG" id="cyu:UCYN_06000"/>
<keyword evidence="4" id="KW-1185">Reference proteome</keyword>
<dbReference type="Pfam" id="PF01569">
    <property type="entry name" value="PAP2"/>
    <property type="match status" value="1"/>
</dbReference>
<keyword evidence="1" id="KW-0472">Membrane</keyword>
<dbReference type="HOGENOM" id="CLU_072573_3_0_3"/>
<name>D3EPC4_ATETH</name>
<dbReference type="STRING" id="1453429.UCYN_06000"/>
<feature type="transmembrane region" description="Helical" evidence="1">
    <location>
        <begin position="134"/>
        <end position="153"/>
    </location>
</feature>
<gene>
    <name evidence="3" type="ordered locus">UCYN_06000</name>
</gene>
<evidence type="ECO:0000313" key="3">
    <source>
        <dbReference type="EMBL" id="ADB95324.1"/>
    </source>
</evidence>
<evidence type="ECO:0000259" key="2">
    <source>
        <dbReference type="SMART" id="SM00014"/>
    </source>
</evidence>
<organism evidence="4">
    <name type="scientific">Atelocyanobacterium thalassa (isolate ALOHA)</name>
    <dbReference type="NCBI Taxonomy" id="1453429"/>
    <lineage>
        <taxon>Bacteria</taxon>
        <taxon>Bacillati</taxon>
        <taxon>Cyanobacteriota</taxon>
        <taxon>Cyanophyceae</taxon>
        <taxon>Oscillatoriophycideae</taxon>
        <taxon>Chroococcales</taxon>
        <taxon>Aphanothecaceae</taxon>
        <taxon>Candidatus Atelocyanobacterium</taxon>
        <taxon>Candidatus Atelocyanobacterium thalassae</taxon>
    </lineage>
</organism>
<keyword evidence="1" id="KW-1133">Transmembrane helix</keyword>
<proteinExistence type="predicted"/>
<dbReference type="InterPro" id="IPR000326">
    <property type="entry name" value="PAP2/HPO"/>
</dbReference>
<dbReference type="OrthoDB" id="9789113at2"/>
<accession>D3EPC4</accession>
<evidence type="ECO:0000313" key="4">
    <source>
        <dbReference type="Proteomes" id="UP000001405"/>
    </source>
</evidence>
<feature type="domain" description="Phosphatidic acid phosphatase type 2/haloperoxidase" evidence="2">
    <location>
        <begin position="92"/>
        <end position="202"/>
    </location>
</feature>
<dbReference type="SMART" id="SM00014">
    <property type="entry name" value="acidPPc"/>
    <property type="match status" value="1"/>
</dbReference>
<feature type="transmembrane region" description="Helical" evidence="1">
    <location>
        <begin position="160"/>
        <end position="181"/>
    </location>
</feature>
<feature type="transmembrane region" description="Helical" evidence="1">
    <location>
        <begin position="95"/>
        <end position="114"/>
    </location>
</feature>
<dbReference type="InterPro" id="IPR036938">
    <property type="entry name" value="PAP2/HPO_sf"/>
</dbReference>
<sequence length="215" mass="25133">MKLKKYSLSKFYKTFIIFLITITIFISLTKIVISGRLNTTDLTLVEWIHFYQHPILTRIAKIFYFLGESEVAALVVILGLGFLCWKFYWKEAQVLAISTMGILLVIDKILKPWFGRIRPIPGLIDVHGKSYPSGHISGNLMLYLYFSYLMGFYFPKWKTFFYTISILFVTTIGWSSIYLNIHWYTDLLAGIVVAFMGFLFCITLLKFINNKYLDF</sequence>
<feature type="transmembrane region" description="Helical" evidence="1">
    <location>
        <begin position="71"/>
        <end position="88"/>
    </location>
</feature>
<dbReference type="SUPFAM" id="SSF48317">
    <property type="entry name" value="Acid phosphatase/Vanadium-dependent haloperoxidase"/>
    <property type="match status" value="1"/>
</dbReference>
<dbReference type="AlphaFoldDB" id="D3EPC4"/>
<dbReference type="Proteomes" id="UP000001405">
    <property type="component" value="Chromosome"/>
</dbReference>